<dbReference type="InterPro" id="IPR050659">
    <property type="entry name" value="Peptidase_M24B"/>
</dbReference>
<dbReference type="Proteomes" id="UP000823937">
    <property type="component" value="Unassembled WGS sequence"/>
</dbReference>
<feature type="domain" description="Creatinase N-terminal" evidence="2">
    <location>
        <begin position="11"/>
        <end position="156"/>
    </location>
</feature>
<evidence type="ECO:0000259" key="2">
    <source>
        <dbReference type="Pfam" id="PF01321"/>
    </source>
</evidence>
<dbReference type="EMBL" id="DXHX01000016">
    <property type="protein sequence ID" value="HIV73668.1"/>
    <property type="molecule type" value="Genomic_DNA"/>
</dbReference>
<sequence length="388" mass="43995">MLFSKAEYKKRVQKTKESMQSRGIDVLLLTDPANMNYLTGFDAWSFYVHQLIIVTMDHDEPIWVGRGIDATAAQFTTWLKDENILSYPDHYVQSTKRHPMDFVANLLEKMNQDTKTIAAEFDAYYFTAKNYIQLTKNLPNARFVDGTSLVNWIRIVKSDEEIQLIKRAANIVTITMEHAIEQINAGVRQCDVVAEIYHKQITGTKAYGGDYTAIVPLLPTGEKTSACHLTWTDEVYKEGDPVILELAGCHQRYHSPLARTMVIGEPTDQLKELADVAVEGIEAALSMIKPGVTCEEVEFAWRTSIQKRGYEKESRIGYATGLNYPPDWGEHTASLRPGDKTVLQPNMVFHMIPGLWLDHIGMEISETFRVTETGVEVLANVDRKLFIK</sequence>
<proteinExistence type="predicted"/>
<reference evidence="3" key="2">
    <citation type="submission" date="2021-04" db="EMBL/GenBank/DDBJ databases">
        <authorList>
            <person name="Gilroy R."/>
        </authorList>
    </citation>
    <scope>NUCLEOTIDE SEQUENCE</scope>
    <source>
        <strain evidence="3">CHK169-2315</strain>
    </source>
</reference>
<dbReference type="PANTHER" id="PTHR46112:SF2">
    <property type="entry name" value="XAA-PRO AMINOPEPTIDASE P-RELATED"/>
    <property type="match status" value="1"/>
</dbReference>
<evidence type="ECO:0000313" key="4">
    <source>
        <dbReference type="Proteomes" id="UP000823937"/>
    </source>
</evidence>
<organism evidence="3 4">
    <name type="scientific">Candidatus Pseudogracilibacillus intestinigallinarum</name>
    <dbReference type="NCBI Taxonomy" id="2838742"/>
    <lineage>
        <taxon>Bacteria</taxon>
        <taxon>Bacillati</taxon>
        <taxon>Bacillota</taxon>
        <taxon>Bacilli</taxon>
        <taxon>Bacillales</taxon>
        <taxon>Bacillaceae</taxon>
        <taxon>Pseudogracilibacillus</taxon>
    </lineage>
</organism>
<reference evidence="3" key="1">
    <citation type="journal article" date="2021" name="PeerJ">
        <title>Extensive microbial diversity within the chicken gut microbiome revealed by metagenomics and culture.</title>
        <authorList>
            <person name="Gilroy R."/>
            <person name="Ravi A."/>
            <person name="Getino M."/>
            <person name="Pursley I."/>
            <person name="Horton D.L."/>
            <person name="Alikhan N.F."/>
            <person name="Baker D."/>
            <person name="Gharbi K."/>
            <person name="Hall N."/>
            <person name="Watson M."/>
            <person name="Adriaenssens E.M."/>
            <person name="Foster-Nyarko E."/>
            <person name="Jarju S."/>
            <person name="Secka A."/>
            <person name="Antonio M."/>
            <person name="Oren A."/>
            <person name="Chaudhuri R.R."/>
            <person name="La Ragione R."/>
            <person name="Hildebrand F."/>
            <person name="Pallen M.J."/>
        </authorList>
    </citation>
    <scope>NUCLEOTIDE SEQUENCE</scope>
    <source>
        <strain evidence="3">CHK169-2315</strain>
    </source>
</reference>
<dbReference type="InterPro" id="IPR036005">
    <property type="entry name" value="Creatinase/aminopeptidase-like"/>
</dbReference>
<evidence type="ECO:0000313" key="3">
    <source>
        <dbReference type="EMBL" id="HIV73668.1"/>
    </source>
</evidence>
<dbReference type="Pfam" id="PF00557">
    <property type="entry name" value="Peptidase_M24"/>
    <property type="match status" value="1"/>
</dbReference>
<accession>A0A9D1PJJ8</accession>
<comment type="caution">
    <text evidence="3">The sequence shown here is derived from an EMBL/GenBank/DDBJ whole genome shotgun (WGS) entry which is preliminary data.</text>
</comment>
<gene>
    <name evidence="3" type="ORF">H9895_01140</name>
</gene>
<dbReference type="InterPro" id="IPR029149">
    <property type="entry name" value="Creatin/AminoP/Spt16_N"/>
</dbReference>
<dbReference type="InterPro" id="IPR000587">
    <property type="entry name" value="Creatinase_N"/>
</dbReference>
<dbReference type="PANTHER" id="PTHR46112">
    <property type="entry name" value="AMINOPEPTIDASE"/>
    <property type="match status" value="1"/>
</dbReference>
<dbReference type="SUPFAM" id="SSF55920">
    <property type="entry name" value="Creatinase/aminopeptidase"/>
    <property type="match status" value="1"/>
</dbReference>
<dbReference type="Gene3D" id="3.90.230.10">
    <property type="entry name" value="Creatinase/methionine aminopeptidase superfamily"/>
    <property type="match status" value="1"/>
</dbReference>
<dbReference type="SUPFAM" id="SSF53092">
    <property type="entry name" value="Creatinase/prolidase N-terminal domain"/>
    <property type="match status" value="1"/>
</dbReference>
<dbReference type="Gene3D" id="3.40.350.10">
    <property type="entry name" value="Creatinase/prolidase N-terminal domain"/>
    <property type="match status" value="1"/>
</dbReference>
<dbReference type="InterPro" id="IPR000994">
    <property type="entry name" value="Pept_M24"/>
</dbReference>
<dbReference type="Pfam" id="PF01321">
    <property type="entry name" value="Creatinase_N"/>
    <property type="match status" value="1"/>
</dbReference>
<feature type="domain" description="Peptidase M24" evidence="1">
    <location>
        <begin position="164"/>
        <end position="372"/>
    </location>
</feature>
<name>A0A9D1PJJ8_9BACI</name>
<dbReference type="CDD" id="cd01066">
    <property type="entry name" value="APP_MetAP"/>
    <property type="match status" value="1"/>
</dbReference>
<evidence type="ECO:0000259" key="1">
    <source>
        <dbReference type="Pfam" id="PF00557"/>
    </source>
</evidence>
<dbReference type="AlphaFoldDB" id="A0A9D1PJJ8"/>
<protein>
    <submittedName>
        <fullName evidence="3">M24 family metallopeptidase</fullName>
    </submittedName>
</protein>